<keyword evidence="2" id="KW-0689">Ribosomal protein</keyword>
<dbReference type="GO" id="GO:0005840">
    <property type="term" value="C:ribosome"/>
    <property type="evidence" value="ECO:0007669"/>
    <property type="project" value="UniProtKB-KW"/>
</dbReference>
<name>A0A2X2WUL0_CITKO</name>
<protein>
    <submittedName>
        <fullName evidence="2">50S ribosomal protein L19</fullName>
    </submittedName>
</protein>
<proteinExistence type="predicted"/>
<feature type="region of interest" description="Disordered" evidence="1">
    <location>
        <begin position="1"/>
        <end position="33"/>
    </location>
</feature>
<gene>
    <name evidence="2" type="primary">rplS_2</name>
    <name evidence="2" type="ORF">NCTC10786_06206</name>
</gene>
<evidence type="ECO:0000313" key="2">
    <source>
        <dbReference type="EMBL" id="SQB41921.1"/>
    </source>
</evidence>
<accession>A0A2X2WUL0</accession>
<evidence type="ECO:0000256" key="1">
    <source>
        <dbReference type="SAM" id="MobiDB-lite"/>
    </source>
</evidence>
<keyword evidence="2" id="KW-0687">Ribonucleoprotein</keyword>
<organism evidence="2 3">
    <name type="scientific">Citrobacter koseri</name>
    <name type="common">Citrobacter diversus</name>
    <dbReference type="NCBI Taxonomy" id="545"/>
    <lineage>
        <taxon>Bacteria</taxon>
        <taxon>Pseudomonadati</taxon>
        <taxon>Pseudomonadota</taxon>
        <taxon>Gammaproteobacteria</taxon>
        <taxon>Enterobacterales</taxon>
        <taxon>Enterobacteriaceae</taxon>
        <taxon>Citrobacter</taxon>
    </lineage>
</organism>
<reference evidence="2 3" key="1">
    <citation type="submission" date="2018-06" db="EMBL/GenBank/DDBJ databases">
        <authorList>
            <consortium name="Pathogen Informatics"/>
            <person name="Doyle S."/>
        </authorList>
    </citation>
    <scope>NUCLEOTIDE SEQUENCE [LARGE SCALE GENOMIC DNA]</scope>
    <source>
        <strain evidence="2 3">NCTC10786</strain>
    </source>
</reference>
<dbReference type="AlphaFoldDB" id="A0A2X2WUL0"/>
<dbReference type="EMBL" id="UAVY01000011">
    <property type="protein sequence ID" value="SQB41921.1"/>
    <property type="molecule type" value="Genomic_DNA"/>
</dbReference>
<dbReference type="Proteomes" id="UP000251584">
    <property type="component" value="Unassembled WGS sequence"/>
</dbReference>
<evidence type="ECO:0000313" key="3">
    <source>
        <dbReference type="Proteomes" id="UP000251584"/>
    </source>
</evidence>
<sequence>MSNIIKQLEQEQMKQDVPSFRPGDTRGSESMGC</sequence>